<dbReference type="InterPro" id="IPR052021">
    <property type="entry name" value="Type-I_RS_S_subunit"/>
</dbReference>
<gene>
    <name evidence="5" type="ORF">H8L32_26565</name>
</gene>
<proteinExistence type="inferred from homology"/>
<dbReference type="GO" id="GO:0004519">
    <property type="term" value="F:endonuclease activity"/>
    <property type="evidence" value="ECO:0007669"/>
    <property type="project" value="UniProtKB-KW"/>
</dbReference>
<sequence>MSNALPTSWSATNLGEMCKFSGGSAFKEIYQGNANGDYPFIKVSDMNLSGNEKLITSSNNWIDQSILKEAKAKTFPKNSVVFAKVGAALLLNRRRILTRDTVIDNNMMAAMPFADDNHFLYFLLQDIDFGTFVQSGAVPSINQSQLEDIPVLVPPLPEQQKIASILTAVDDVIESTQVQINKLKNLKTGMMQELLTKGIGHTEFKGSLVGRIPKAWEVKQLGQLAKLERGRFSQRPRNDPAFYGGTIPFLQTGDVPKDSPYISTFTQTLNEKGLSVSKLFKQGTLVITIAATIGEIGMLKFNSCFPDSLVGIIVDEAVADRSFLLYSMRSRKYDLESLAPQTAQKNINLEILNSFMLATPTLIEQQLIGKSMEAIDQKIEVATQKYIHFSSIKKALMQDLLTGKVRVKVASQ</sequence>
<dbReference type="CDD" id="cd17250">
    <property type="entry name" value="RMtype1_S_Eco4255II_TRD2-CR2_like"/>
    <property type="match status" value="1"/>
</dbReference>
<dbReference type="Gene3D" id="3.90.220.20">
    <property type="entry name" value="DNA methylase specificity domains"/>
    <property type="match status" value="2"/>
</dbReference>
<comment type="similarity">
    <text evidence="1">Belongs to the type-I restriction system S methylase family.</text>
</comment>
<dbReference type="SUPFAM" id="SSF116734">
    <property type="entry name" value="DNA methylase specificity domain"/>
    <property type="match status" value="2"/>
</dbReference>
<keyword evidence="5" id="KW-0255">Endonuclease</keyword>
<dbReference type="Pfam" id="PF01420">
    <property type="entry name" value="Methylase_S"/>
    <property type="match status" value="2"/>
</dbReference>
<dbReference type="InterPro" id="IPR000055">
    <property type="entry name" value="Restrct_endonuc_typeI_TRD"/>
</dbReference>
<keyword evidence="5" id="KW-0540">Nuclease</keyword>
<feature type="domain" description="Type I restriction modification DNA specificity" evidence="4">
    <location>
        <begin position="8"/>
        <end position="184"/>
    </location>
</feature>
<keyword evidence="5" id="KW-0378">Hydrolase</keyword>
<keyword evidence="6" id="KW-1185">Reference proteome</keyword>
<evidence type="ECO:0000313" key="5">
    <source>
        <dbReference type="EMBL" id="MBC3921054.1"/>
    </source>
</evidence>
<dbReference type="EMBL" id="JACOGF010000024">
    <property type="protein sequence ID" value="MBC3921054.1"/>
    <property type="molecule type" value="Genomic_DNA"/>
</dbReference>
<evidence type="ECO:0000259" key="4">
    <source>
        <dbReference type="Pfam" id="PF01420"/>
    </source>
</evidence>
<accession>A0ABR6ZZ75</accession>
<evidence type="ECO:0000256" key="2">
    <source>
        <dbReference type="ARBA" id="ARBA00022747"/>
    </source>
</evidence>
<dbReference type="PANTHER" id="PTHR30408:SF12">
    <property type="entry name" value="TYPE I RESTRICTION ENZYME MJAVIII SPECIFICITY SUBUNIT"/>
    <property type="match status" value="1"/>
</dbReference>
<dbReference type="PANTHER" id="PTHR30408">
    <property type="entry name" value="TYPE-1 RESTRICTION ENZYME ECOKI SPECIFICITY PROTEIN"/>
    <property type="match status" value="1"/>
</dbReference>
<dbReference type="Proteomes" id="UP000650424">
    <property type="component" value="Unassembled WGS sequence"/>
</dbReference>
<reference evidence="5 6" key="1">
    <citation type="submission" date="2020-08" db="EMBL/GenBank/DDBJ databases">
        <title>Novel species isolated from subtropical streams in China.</title>
        <authorList>
            <person name="Lu H."/>
        </authorList>
    </citation>
    <scope>NUCLEOTIDE SEQUENCE [LARGE SCALE GENOMIC DNA]</scope>
    <source>
        <strain evidence="5 6">CY18W</strain>
    </source>
</reference>
<dbReference type="InterPro" id="IPR044946">
    <property type="entry name" value="Restrct_endonuc_typeI_TRD_sf"/>
</dbReference>
<evidence type="ECO:0000256" key="3">
    <source>
        <dbReference type="ARBA" id="ARBA00023125"/>
    </source>
</evidence>
<dbReference type="Gene3D" id="1.10.287.1120">
    <property type="entry name" value="Bipartite methylase S protein"/>
    <property type="match status" value="1"/>
</dbReference>
<dbReference type="RefSeq" id="WP_186950889.1">
    <property type="nucleotide sequence ID" value="NZ_JACOGF010000024.1"/>
</dbReference>
<organism evidence="5 6">
    <name type="scientific">Undibacterium hunanense</name>
    <dbReference type="NCBI Taxonomy" id="2762292"/>
    <lineage>
        <taxon>Bacteria</taxon>
        <taxon>Pseudomonadati</taxon>
        <taxon>Pseudomonadota</taxon>
        <taxon>Betaproteobacteria</taxon>
        <taxon>Burkholderiales</taxon>
        <taxon>Oxalobacteraceae</taxon>
        <taxon>Undibacterium</taxon>
    </lineage>
</organism>
<keyword evidence="2" id="KW-0680">Restriction system</keyword>
<keyword evidence="3" id="KW-0238">DNA-binding</keyword>
<protein>
    <submittedName>
        <fullName evidence="5">Restriction endonuclease subunit S</fullName>
    </submittedName>
</protein>
<name>A0ABR6ZZ75_9BURK</name>
<evidence type="ECO:0000256" key="1">
    <source>
        <dbReference type="ARBA" id="ARBA00010923"/>
    </source>
</evidence>
<dbReference type="CDD" id="cd17282">
    <property type="entry name" value="RMtype1_S_Eco16444ORF1681_TRD1-CR1_like"/>
    <property type="match status" value="1"/>
</dbReference>
<feature type="domain" description="Type I restriction modification DNA specificity" evidence="4">
    <location>
        <begin position="213"/>
        <end position="385"/>
    </location>
</feature>
<comment type="caution">
    <text evidence="5">The sequence shown here is derived from an EMBL/GenBank/DDBJ whole genome shotgun (WGS) entry which is preliminary data.</text>
</comment>
<evidence type="ECO:0000313" key="6">
    <source>
        <dbReference type="Proteomes" id="UP000650424"/>
    </source>
</evidence>